<dbReference type="RefSeq" id="WP_126446155.1">
    <property type="nucleotide sequence ID" value="NZ_CP034549.1"/>
</dbReference>
<gene>
    <name evidence="1" type="ORF">EJ995_04810</name>
</gene>
<proteinExistence type="predicted"/>
<dbReference type="EMBL" id="CP034549">
    <property type="protein sequence ID" value="AZQ43586.1"/>
    <property type="molecule type" value="Genomic_DNA"/>
</dbReference>
<evidence type="ECO:0000313" key="1">
    <source>
        <dbReference type="EMBL" id="AZQ43586.1"/>
    </source>
</evidence>
<dbReference type="PROSITE" id="PS51257">
    <property type="entry name" value="PROKAR_LIPOPROTEIN"/>
    <property type="match status" value="1"/>
</dbReference>
<organism evidence="1 2">
    <name type="scientific">Nonlabens ponticola</name>
    <dbReference type="NCBI Taxonomy" id="2496866"/>
    <lineage>
        <taxon>Bacteria</taxon>
        <taxon>Pseudomonadati</taxon>
        <taxon>Bacteroidota</taxon>
        <taxon>Flavobacteriia</taxon>
        <taxon>Flavobacteriales</taxon>
        <taxon>Flavobacteriaceae</taxon>
        <taxon>Nonlabens</taxon>
    </lineage>
</organism>
<dbReference type="AlphaFoldDB" id="A0A3S9MWH7"/>
<reference evidence="1 2" key="1">
    <citation type="submission" date="2018-12" db="EMBL/GenBank/DDBJ databases">
        <title>Complete genome of Nonlabens sp. MJ115.</title>
        <authorList>
            <person name="Choi H.S."/>
            <person name="Jung J."/>
        </authorList>
    </citation>
    <scope>NUCLEOTIDE SEQUENCE [LARGE SCALE GENOMIC DNA]</scope>
    <source>
        <strain evidence="1 2">MJ115</strain>
    </source>
</reference>
<dbReference type="KEGG" id="noj:EJ995_04810"/>
<protein>
    <recommendedName>
        <fullName evidence="3">Lipoprotein</fullName>
    </recommendedName>
</protein>
<keyword evidence="2" id="KW-1185">Reference proteome</keyword>
<dbReference type="Proteomes" id="UP000279600">
    <property type="component" value="Chromosome"/>
</dbReference>
<accession>A0A3S9MWH7</accession>
<evidence type="ECO:0008006" key="3">
    <source>
        <dbReference type="Google" id="ProtNLM"/>
    </source>
</evidence>
<evidence type="ECO:0000313" key="2">
    <source>
        <dbReference type="Proteomes" id="UP000279600"/>
    </source>
</evidence>
<sequence length="135" mass="14837">MKKIILVVLAAVLMASCGSKKSKKQVSQDFQINIISVEDNTIELECEEGCAWTKLSFTKAKFQPQAIDAYGMSIATAPVNTTDQLPDFLFNLERTDNGIALESKRGTAWTKLSFNCSEGTDYCIHTVDFNGVSSN</sequence>
<name>A0A3S9MWH7_9FLAO</name>
<dbReference type="OrthoDB" id="1144122at2"/>